<proteinExistence type="predicted"/>
<evidence type="ECO:0000256" key="1">
    <source>
        <dbReference type="SAM" id="Phobius"/>
    </source>
</evidence>
<evidence type="ECO:0000313" key="2">
    <source>
        <dbReference type="EMBL" id="KAG1778391.1"/>
    </source>
</evidence>
<dbReference type="AlphaFoldDB" id="A0A9P6ZYX0"/>
<organism evidence="2 3">
    <name type="scientific">Suillus placidus</name>
    <dbReference type="NCBI Taxonomy" id="48579"/>
    <lineage>
        <taxon>Eukaryota</taxon>
        <taxon>Fungi</taxon>
        <taxon>Dikarya</taxon>
        <taxon>Basidiomycota</taxon>
        <taxon>Agaricomycotina</taxon>
        <taxon>Agaricomycetes</taxon>
        <taxon>Agaricomycetidae</taxon>
        <taxon>Boletales</taxon>
        <taxon>Suillineae</taxon>
        <taxon>Suillaceae</taxon>
        <taxon>Suillus</taxon>
    </lineage>
</organism>
<feature type="transmembrane region" description="Helical" evidence="1">
    <location>
        <begin position="103"/>
        <end position="123"/>
    </location>
</feature>
<name>A0A9P6ZYX0_9AGAM</name>
<dbReference type="Proteomes" id="UP000714275">
    <property type="component" value="Unassembled WGS sequence"/>
</dbReference>
<protein>
    <submittedName>
        <fullName evidence="2">Uncharacterized protein</fullName>
    </submittedName>
</protein>
<keyword evidence="1" id="KW-0812">Transmembrane</keyword>
<comment type="caution">
    <text evidence="2">The sequence shown here is derived from an EMBL/GenBank/DDBJ whole genome shotgun (WGS) entry which is preliminary data.</text>
</comment>
<sequence>MPQARTGHLETMMNISAIAPTTPSRALPHFCSVWNSEIMFRTKFKRRKVQRKCDTSSRSAELRICTYDLEARAISIQIAFAITCVDSVNIPISFARQRGHCELVQGSATVFFAVIALLLVANIEMILRF</sequence>
<dbReference type="EMBL" id="JABBWD010000016">
    <property type="protein sequence ID" value="KAG1778391.1"/>
    <property type="molecule type" value="Genomic_DNA"/>
</dbReference>
<accession>A0A9P6ZYX0</accession>
<gene>
    <name evidence="2" type="ORF">EV702DRAFT_178309</name>
</gene>
<keyword evidence="1" id="KW-1133">Transmembrane helix</keyword>
<keyword evidence="1" id="KW-0472">Membrane</keyword>
<keyword evidence="3" id="KW-1185">Reference proteome</keyword>
<reference evidence="2" key="1">
    <citation type="journal article" date="2020" name="New Phytol.">
        <title>Comparative genomics reveals dynamic genome evolution in host specialist ectomycorrhizal fungi.</title>
        <authorList>
            <person name="Lofgren L.A."/>
            <person name="Nguyen N.H."/>
            <person name="Vilgalys R."/>
            <person name="Ruytinx J."/>
            <person name="Liao H.L."/>
            <person name="Branco S."/>
            <person name="Kuo A."/>
            <person name="LaButti K."/>
            <person name="Lipzen A."/>
            <person name="Andreopoulos W."/>
            <person name="Pangilinan J."/>
            <person name="Riley R."/>
            <person name="Hundley H."/>
            <person name="Na H."/>
            <person name="Barry K."/>
            <person name="Grigoriev I.V."/>
            <person name="Stajich J.E."/>
            <person name="Kennedy P.G."/>
        </authorList>
    </citation>
    <scope>NUCLEOTIDE SEQUENCE</scope>
    <source>
        <strain evidence="2">DOB743</strain>
    </source>
</reference>
<evidence type="ECO:0000313" key="3">
    <source>
        <dbReference type="Proteomes" id="UP000714275"/>
    </source>
</evidence>